<feature type="compositionally biased region" description="Basic and acidic residues" evidence="2">
    <location>
        <begin position="89"/>
        <end position="113"/>
    </location>
</feature>
<protein>
    <submittedName>
        <fullName evidence="4">Rho GTPase activating protein 6</fullName>
    </submittedName>
</protein>
<dbReference type="Ensembl" id="ENSCVAT00000017003.1">
    <property type="protein sequence ID" value="ENSCVAP00000026695.1"/>
    <property type="gene ID" value="ENSCVAG00000012519.1"/>
</dbReference>
<dbReference type="Pfam" id="PF00620">
    <property type="entry name" value="RhoGAP"/>
    <property type="match status" value="1"/>
</dbReference>
<dbReference type="FunFam" id="1.10.555.10:FF:000017">
    <property type="entry name" value="Rho GTPase activating protein 6"/>
    <property type="match status" value="1"/>
</dbReference>
<dbReference type="SUPFAM" id="SSF48350">
    <property type="entry name" value="GTPase activation domain, GAP"/>
    <property type="match status" value="1"/>
</dbReference>
<keyword evidence="1" id="KW-0343">GTPase activation</keyword>
<dbReference type="PANTHER" id="PTHR12635">
    <property type="entry name" value="RHO-GTPASE-ACTIVATING PROTEIN 6 FAMILY MEMBER"/>
    <property type="match status" value="1"/>
</dbReference>
<feature type="region of interest" description="Disordered" evidence="2">
    <location>
        <begin position="497"/>
        <end position="566"/>
    </location>
</feature>
<proteinExistence type="predicted"/>
<dbReference type="InterPro" id="IPR037863">
    <property type="entry name" value="RHOGAP6/36"/>
</dbReference>
<feature type="compositionally biased region" description="Polar residues" evidence="2">
    <location>
        <begin position="528"/>
        <end position="543"/>
    </location>
</feature>
<sequence>ILSGRSVRLTPVAIQSLSELERARLQEVAYTRLLQDYDLGCQITIPKGESKRKKSLRRKLDSLAKEKSKDKECVPQAFSIPLSQVIANDRAHRQRQDAYRLDPPQREEHKDSSDLVSSILQFATKRPSNKELSSSNSSLSSTSETANESTSPNTPESAPRVRRRGGMSVDSITDLDDNQSRLLEALQLSLPAETPSKKEKHRDKRLSLNPIYRQVPRVVDSCCQHIEKYGLQTVGIFRVGSSKKRVRQLREEFDRGIDVQLDEEHSVHDVAALLKEFLRDMPDPLLTRELYTAFINTTLLELDEQHSVTQLLIYLLPACNSDTLHRLLEFLSTVADHANDQHTKEGQEIPGNKMTSLNLATIFGPNLLHKQKSSDKEFSVQSSARAEESTAVIAVLQRMIAGCQTLFMVPPDLQNEVLMSLLETDPDVVDYLLRRKESSRSSQEGLDGLHSDVKVPTDTKRTHTALECRTHPHVSRLCTAPHSDTGRPRLQLNINPTMTSHLNSMPGSLRFPSEGRSPPPYNAHHRVASSQSSPQLATPSRPQLQLGRPITTHTNSGQAVPPSSEWQDWQRERWQIWQLLSSDNADTLPETLV</sequence>
<feature type="compositionally biased region" description="Low complexity" evidence="2">
    <location>
        <begin position="130"/>
        <end position="151"/>
    </location>
</feature>
<dbReference type="PROSITE" id="PS50238">
    <property type="entry name" value="RHOGAP"/>
    <property type="match status" value="1"/>
</dbReference>
<feature type="domain" description="Rho-GAP" evidence="3">
    <location>
        <begin position="206"/>
        <end position="407"/>
    </location>
</feature>
<reference evidence="4" key="1">
    <citation type="submission" date="2025-08" db="UniProtKB">
        <authorList>
            <consortium name="Ensembl"/>
        </authorList>
    </citation>
    <scope>IDENTIFICATION</scope>
</reference>
<accession>A0A3Q2GIG2</accession>
<dbReference type="Gene3D" id="1.10.555.10">
    <property type="entry name" value="Rho GTPase activation protein"/>
    <property type="match status" value="1"/>
</dbReference>
<dbReference type="AlphaFoldDB" id="A0A3Q2GIG2"/>
<evidence type="ECO:0000259" key="3">
    <source>
        <dbReference type="PROSITE" id="PS50238"/>
    </source>
</evidence>
<organism evidence="4 5">
    <name type="scientific">Cyprinodon variegatus</name>
    <name type="common">Sheepshead minnow</name>
    <dbReference type="NCBI Taxonomy" id="28743"/>
    <lineage>
        <taxon>Eukaryota</taxon>
        <taxon>Metazoa</taxon>
        <taxon>Chordata</taxon>
        <taxon>Craniata</taxon>
        <taxon>Vertebrata</taxon>
        <taxon>Euteleostomi</taxon>
        <taxon>Actinopterygii</taxon>
        <taxon>Neopterygii</taxon>
        <taxon>Teleostei</taxon>
        <taxon>Neoteleostei</taxon>
        <taxon>Acanthomorphata</taxon>
        <taxon>Ovalentaria</taxon>
        <taxon>Atherinomorphae</taxon>
        <taxon>Cyprinodontiformes</taxon>
        <taxon>Cyprinodontidae</taxon>
        <taxon>Cyprinodon</taxon>
    </lineage>
</organism>
<feature type="region of interest" description="Disordered" evidence="2">
    <location>
        <begin position="89"/>
        <end position="173"/>
    </location>
</feature>
<dbReference type="SMART" id="SM00324">
    <property type="entry name" value="RhoGAP"/>
    <property type="match status" value="1"/>
</dbReference>
<dbReference type="GO" id="GO:0005096">
    <property type="term" value="F:GTPase activator activity"/>
    <property type="evidence" value="ECO:0007669"/>
    <property type="project" value="UniProtKB-KW"/>
</dbReference>
<name>A0A3Q2GIG2_CYPVA</name>
<evidence type="ECO:0000256" key="1">
    <source>
        <dbReference type="ARBA" id="ARBA00022468"/>
    </source>
</evidence>
<dbReference type="InterPro" id="IPR041852">
    <property type="entry name" value="ARHGAP6_RhoGAP"/>
</dbReference>
<dbReference type="GeneTree" id="ENSGT00940000153904"/>
<dbReference type="GO" id="GO:0007165">
    <property type="term" value="P:signal transduction"/>
    <property type="evidence" value="ECO:0007669"/>
    <property type="project" value="InterPro"/>
</dbReference>
<dbReference type="InterPro" id="IPR000198">
    <property type="entry name" value="RhoGAP_dom"/>
</dbReference>
<evidence type="ECO:0000313" key="5">
    <source>
        <dbReference type="Proteomes" id="UP000265020"/>
    </source>
</evidence>
<dbReference type="GO" id="GO:0005856">
    <property type="term" value="C:cytoskeleton"/>
    <property type="evidence" value="ECO:0007669"/>
    <property type="project" value="UniProtKB-ARBA"/>
</dbReference>
<dbReference type="PANTHER" id="PTHR12635:SF14">
    <property type="entry name" value="RHO GTPASE-ACTIVATING PROTEIN 6"/>
    <property type="match status" value="1"/>
</dbReference>
<feature type="compositionally biased region" description="Polar residues" evidence="2">
    <location>
        <begin position="497"/>
        <end position="506"/>
    </location>
</feature>
<evidence type="ECO:0000256" key="2">
    <source>
        <dbReference type="SAM" id="MobiDB-lite"/>
    </source>
</evidence>
<dbReference type="GO" id="GO:1902533">
    <property type="term" value="P:positive regulation of intracellular signal transduction"/>
    <property type="evidence" value="ECO:0007669"/>
    <property type="project" value="UniProtKB-ARBA"/>
</dbReference>
<dbReference type="CDD" id="cd04376">
    <property type="entry name" value="RhoGAP_ARHGAP6"/>
    <property type="match status" value="1"/>
</dbReference>
<dbReference type="InterPro" id="IPR008936">
    <property type="entry name" value="Rho_GTPase_activation_prot"/>
</dbReference>
<dbReference type="Proteomes" id="UP000265020">
    <property type="component" value="Unassembled WGS sequence"/>
</dbReference>
<evidence type="ECO:0000313" key="4">
    <source>
        <dbReference type="Ensembl" id="ENSCVAP00000026695.1"/>
    </source>
</evidence>
<reference evidence="4" key="2">
    <citation type="submission" date="2025-09" db="UniProtKB">
        <authorList>
            <consortium name="Ensembl"/>
        </authorList>
    </citation>
    <scope>IDENTIFICATION</scope>
</reference>
<keyword evidence="5" id="KW-1185">Reference proteome</keyword>